<dbReference type="PANTHER" id="PTHR45860">
    <property type="entry name" value="TRANSLATION INITIATION FACTOR EIF-2B SUBUNIT ALPHA"/>
    <property type="match status" value="1"/>
</dbReference>
<dbReference type="GO" id="GO:0003743">
    <property type="term" value="F:translation initiation factor activity"/>
    <property type="evidence" value="ECO:0007669"/>
    <property type="project" value="UniProtKB-KW"/>
</dbReference>
<keyword evidence="4" id="KW-0396">Initiation factor</keyword>
<comment type="subunit">
    <text evidence="9">Component of the translation initiation factor 2B (eIF2B) complex which is a heterodecamer of two sets of five different subunits: alpha, beta, gamma, delta and epsilon. Subunits alpha, beta and delta comprise a regulatory subcomplex and subunits epsilon and gamma comprise a catalytic subcomplex. Within the complex, the hexameric regulatory complex resides at the center, with the two heterodimeric catalytic subcomplexes bound on opposite sides.</text>
</comment>
<dbReference type="AlphaFoldDB" id="A0A6P6Y1C1"/>
<dbReference type="Pfam" id="PF01008">
    <property type="entry name" value="IF-2B"/>
    <property type="match status" value="1"/>
</dbReference>
<comment type="function">
    <text evidence="6">Acts as a component of the translation initiation factor 2B (eIF2B) complex, which catalyzes the exchange of GDP for GTP on eukaryotic initiation factor 2 (eIF2) gamma subunit. Its guanine nucleotide exchange factor activity is repressed when bound to eIF2 complex phosphorylated on the alpha subunit, thereby limiting the amount of methionyl-initiator methionine tRNA available to the ribosome and consequently global translation is repressed.</text>
</comment>
<keyword evidence="3" id="KW-0963">Cytoplasm</keyword>
<evidence type="ECO:0000256" key="10">
    <source>
        <dbReference type="RuleBase" id="RU003814"/>
    </source>
</evidence>
<evidence type="ECO:0000313" key="12">
    <source>
        <dbReference type="Proteomes" id="UP000515146"/>
    </source>
</evidence>
<dbReference type="InParanoid" id="A0A6P6Y1C1"/>
<accession>A0A6P6Y1C1</accession>
<evidence type="ECO:0000256" key="8">
    <source>
        <dbReference type="ARBA" id="ARBA00044236"/>
    </source>
</evidence>
<dbReference type="Proteomes" id="UP000515146">
    <property type="component" value="Unplaced"/>
</dbReference>
<dbReference type="SUPFAM" id="SSF100950">
    <property type="entry name" value="NagB/RpiA/CoA transferase-like"/>
    <property type="match status" value="1"/>
</dbReference>
<dbReference type="CTD" id="43549"/>
<sequence>MTNGNVSERGYKFGIFFLLFCFRIEFFGIVNKAKQNFFCFKILKMAEFNLKKYYKSIHDEEKSSAITTLKTLMEFLNNDKSSTASELSHNLRDAINQLKRIDPLFEVEAVSEIFFRFITLSAAKFDDFKELKEELSRRSTIYMDKVSKSRQQLAKVAQKFLNNNSTILVHSFSRAIYETLLECRNQNKTLDIYVTESAPDNRGRELCALLKLEGFEQVTLILDSAVGSIMDRVDLVLVGAEGVAESGGIINKIGTYQIAICAKALNKTFYVLAESYKFIRLYPLSQSDIPDRIRFRQLPLSNMNRAKHECHACVDYTPPDYITLLLTELGPLTTAAVCDMLVQLYT</sequence>
<dbReference type="InterPro" id="IPR042528">
    <property type="entry name" value="elF-2B_alpha_N"/>
</dbReference>
<proteinExistence type="inferred from homology"/>
<evidence type="ECO:0000256" key="7">
    <source>
        <dbReference type="ARBA" id="ARBA00044208"/>
    </source>
</evidence>
<evidence type="ECO:0000256" key="5">
    <source>
        <dbReference type="ARBA" id="ARBA00022917"/>
    </source>
</evidence>
<keyword evidence="12" id="KW-1185">Reference proteome</keyword>
<dbReference type="FunCoup" id="A0A6P6Y1C1">
    <property type="interactions" value="1910"/>
</dbReference>
<dbReference type="Gene3D" id="3.40.50.10470">
    <property type="entry name" value="Translation initiation factor eif-2b, domain 2"/>
    <property type="match status" value="1"/>
</dbReference>
<dbReference type="GO" id="GO:0005829">
    <property type="term" value="C:cytosol"/>
    <property type="evidence" value="ECO:0007669"/>
    <property type="project" value="UniProtKB-SubCell"/>
</dbReference>
<evidence type="ECO:0000256" key="2">
    <source>
        <dbReference type="ARBA" id="ARBA00007251"/>
    </source>
</evidence>
<dbReference type="OrthoDB" id="10249309at2759"/>
<evidence type="ECO:0000256" key="1">
    <source>
        <dbReference type="ARBA" id="ARBA00004514"/>
    </source>
</evidence>
<evidence type="ECO:0000256" key="3">
    <source>
        <dbReference type="ARBA" id="ARBA00022490"/>
    </source>
</evidence>
<protein>
    <recommendedName>
        <fullName evidence="7">Translation initiation factor eIF2B subunit alpha</fullName>
    </recommendedName>
    <alternativeName>
        <fullName evidence="8">eIF2B GDP-GTP exchange factor subunit alpha</fullName>
    </alternativeName>
</protein>
<name>A0A6P6Y1C1_DERPT</name>
<comment type="similarity">
    <text evidence="2 10">Belongs to the eIF-2B alpha/beta/delta subunits family.</text>
</comment>
<dbReference type="PANTHER" id="PTHR45860:SF1">
    <property type="entry name" value="TRANSLATION INITIATION FACTOR EIF-2B SUBUNIT ALPHA"/>
    <property type="match status" value="1"/>
</dbReference>
<dbReference type="OMA" id="GDWESCK"/>
<dbReference type="InterPro" id="IPR051501">
    <property type="entry name" value="eIF2B_alpha/beta/delta"/>
</dbReference>
<reference evidence="13" key="1">
    <citation type="submission" date="2025-08" db="UniProtKB">
        <authorList>
            <consortium name="RefSeq"/>
        </authorList>
    </citation>
    <scope>IDENTIFICATION</scope>
    <source>
        <strain evidence="13">Airmid</strain>
    </source>
</reference>
<dbReference type="Gene3D" id="1.20.120.1070">
    <property type="entry name" value="Translation initiation factor eIF-2B, N-terminal domain"/>
    <property type="match status" value="1"/>
</dbReference>
<dbReference type="InterPro" id="IPR000649">
    <property type="entry name" value="IF-2B-related"/>
</dbReference>
<keyword evidence="11" id="KW-1133">Transmembrane helix</keyword>
<keyword evidence="5" id="KW-0648">Protein biosynthesis</keyword>
<evidence type="ECO:0000256" key="9">
    <source>
        <dbReference type="ARBA" id="ARBA00046432"/>
    </source>
</evidence>
<dbReference type="InterPro" id="IPR042529">
    <property type="entry name" value="IF_2B-like_C"/>
</dbReference>
<dbReference type="GO" id="GO:0005851">
    <property type="term" value="C:eukaryotic translation initiation factor 2B complex"/>
    <property type="evidence" value="ECO:0007669"/>
    <property type="project" value="TreeGrafter"/>
</dbReference>
<gene>
    <name evidence="13" type="primary">LOC113792416</name>
</gene>
<feature type="transmembrane region" description="Helical" evidence="11">
    <location>
        <begin position="12"/>
        <end position="30"/>
    </location>
</feature>
<keyword evidence="11" id="KW-0472">Membrane</keyword>
<evidence type="ECO:0000256" key="11">
    <source>
        <dbReference type="SAM" id="Phobius"/>
    </source>
</evidence>
<dbReference type="GO" id="GO:0005085">
    <property type="term" value="F:guanyl-nucleotide exchange factor activity"/>
    <property type="evidence" value="ECO:0007669"/>
    <property type="project" value="TreeGrafter"/>
</dbReference>
<evidence type="ECO:0000313" key="13">
    <source>
        <dbReference type="RefSeq" id="XP_027198104.1"/>
    </source>
</evidence>
<dbReference type="InterPro" id="IPR037171">
    <property type="entry name" value="NagB/RpiA_transferase-like"/>
</dbReference>
<evidence type="ECO:0000256" key="4">
    <source>
        <dbReference type="ARBA" id="ARBA00022540"/>
    </source>
</evidence>
<dbReference type="KEGG" id="dpte:113792416"/>
<dbReference type="RefSeq" id="XP_027198104.1">
    <property type="nucleotide sequence ID" value="XM_027342303.1"/>
</dbReference>
<keyword evidence="11" id="KW-0812">Transmembrane</keyword>
<organism evidence="12 13">
    <name type="scientific">Dermatophagoides pteronyssinus</name>
    <name type="common">European house dust mite</name>
    <dbReference type="NCBI Taxonomy" id="6956"/>
    <lineage>
        <taxon>Eukaryota</taxon>
        <taxon>Metazoa</taxon>
        <taxon>Ecdysozoa</taxon>
        <taxon>Arthropoda</taxon>
        <taxon>Chelicerata</taxon>
        <taxon>Arachnida</taxon>
        <taxon>Acari</taxon>
        <taxon>Acariformes</taxon>
        <taxon>Sarcoptiformes</taxon>
        <taxon>Astigmata</taxon>
        <taxon>Psoroptidia</taxon>
        <taxon>Analgoidea</taxon>
        <taxon>Pyroglyphidae</taxon>
        <taxon>Dermatophagoidinae</taxon>
        <taxon>Dermatophagoides</taxon>
    </lineage>
</organism>
<comment type="subcellular location">
    <subcellularLocation>
        <location evidence="1">Cytoplasm</location>
        <location evidence="1">Cytosol</location>
    </subcellularLocation>
</comment>
<evidence type="ECO:0000256" key="6">
    <source>
        <dbReference type="ARBA" id="ARBA00043898"/>
    </source>
</evidence>